<feature type="region of interest" description="Disordered" evidence="1">
    <location>
        <begin position="36"/>
        <end position="61"/>
    </location>
</feature>
<name>A0A8S3S407_MYTED</name>
<dbReference type="Proteomes" id="UP000683360">
    <property type="component" value="Unassembled WGS sequence"/>
</dbReference>
<evidence type="ECO:0000256" key="1">
    <source>
        <dbReference type="SAM" id="MobiDB-lite"/>
    </source>
</evidence>
<comment type="caution">
    <text evidence="2">The sequence shown here is derived from an EMBL/GenBank/DDBJ whole genome shotgun (WGS) entry which is preliminary data.</text>
</comment>
<evidence type="ECO:0000313" key="3">
    <source>
        <dbReference type="Proteomes" id="UP000683360"/>
    </source>
</evidence>
<keyword evidence="3" id="KW-1185">Reference proteome</keyword>
<proteinExistence type="predicted"/>
<dbReference type="AlphaFoldDB" id="A0A8S3S407"/>
<accession>A0A8S3S407</accession>
<reference evidence="2" key="1">
    <citation type="submission" date="2021-03" db="EMBL/GenBank/DDBJ databases">
        <authorList>
            <person name="Bekaert M."/>
        </authorList>
    </citation>
    <scope>NUCLEOTIDE SEQUENCE</scope>
</reference>
<evidence type="ECO:0000313" key="2">
    <source>
        <dbReference type="EMBL" id="CAG2215321.1"/>
    </source>
</evidence>
<dbReference type="OrthoDB" id="10059471at2759"/>
<feature type="region of interest" description="Disordered" evidence="1">
    <location>
        <begin position="207"/>
        <end position="229"/>
    </location>
</feature>
<feature type="compositionally biased region" description="Basic and acidic residues" evidence="1">
    <location>
        <begin position="36"/>
        <end position="49"/>
    </location>
</feature>
<organism evidence="2 3">
    <name type="scientific">Mytilus edulis</name>
    <name type="common">Blue mussel</name>
    <dbReference type="NCBI Taxonomy" id="6550"/>
    <lineage>
        <taxon>Eukaryota</taxon>
        <taxon>Metazoa</taxon>
        <taxon>Spiralia</taxon>
        <taxon>Lophotrochozoa</taxon>
        <taxon>Mollusca</taxon>
        <taxon>Bivalvia</taxon>
        <taxon>Autobranchia</taxon>
        <taxon>Pteriomorphia</taxon>
        <taxon>Mytilida</taxon>
        <taxon>Mytiloidea</taxon>
        <taxon>Mytilidae</taxon>
        <taxon>Mytilinae</taxon>
        <taxon>Mytilus</taxon>
    </lineage>
</organism>
<dbReference type="EMBL" id="CAJPWZ010001440">
    <property type="protein sequence ID" value="CAG2215321.1"/>
    <property type="molecule type" value="Genomic_DNA"/>
</dbReference>
<feature type="compositionally biased region" description="Basic and acidic residues" evidence="1">
    <location>
        <begin position="209"/>
        <end position="229"/>
    </location>
</feature>
<sequence length="229" mass="26035">MKSVSAKLSQTDFTQIMKTWNEKFAKVLVPLSKVSETTKKEQKDKKENELPDEQPPLSQQSNANVACKLKFDFKIESLSVTLYVGDNNLMAKRDDKAALSKMNLKVIVGTVRQMSDKSIKAECKLEDMVLDDCRYYTNDQGNRITRMIQKHDKSMSAKYEDTPSTLIDVSATHTCSKNSSVARKNKQLVYMCLSGLPKVLKSFVTKGMPQKERTDDSGEEENKDKFPNW</sequence>
<protein>
    <submittedName>
        <fullName evidence="2">Uncharacterized protein</fullName>
    </submittedName>
</protein>
<gene>
    <name evidence="2" type="ORF">MEDL_29092</name>
</gene>